<keyword evidence="2" id="KW-0349">Heme</keyword>
<comment type="function">
    <text evidence="2">Probably acts as a heme chaperone, transferring heme to an unknown acceptor. Binds one molecule of heme per monomer, possibly covalently. Binds 1 [4Fe-4S] cluster. The cluster is coordinated with 3 cysteines and an exchangeable S-adenosyl-L-methionine.</text>
</comment>
<dbReference type="InterPro" id="IPR010723">
    <property type="entry name" value="HemN_C"/>
</dbReference>
<dbReference type="OrthoDB" id="9808022at2"/>
<dbReference type="InterPro" id="IPR058240">
    <property type="entry name" value="rSAM_sf"/>
</dbReference>
<dbReference type="SFLD" id="SFLDG01082">
    <property type="entry name" value="B12-binding_domain_containing"/>
    <property type="match status" value="1"/>
</dbReference>
<dbReference type="EMBL" id="CP042434">
    <property type="protein sequence ID" value="QEC72761.1"/>
    <property type="molecule type" value="Genomic_DNA"/>
</dbReference>
<proteinExistence type="inferred from homology"/>
<feature type="domain" description="Radical SAM core" evidence="3">
    <location>
        <begin position="1"/>
        <end position="237"/>
    </location>
</feature>
<dbReference type="Pfam" id="PF04055">
    <property type="entry name" value="Radical_SAM"/>
    <property type="match status" value="1"/>
</dbReference>
<dbReference type="SFLD" id="SFLDF00288">
    <property type="entry name" value="HemN-like__clustered_with_nucl"/>
    <property type="match status" value="1"/>
</dbReference>
<keyword evidence="2" id="KW-0479">Metal-binding</keyword>
<dbReference type="AlphaFoldDB" id="A0A5B8VNS1"/>
<accession>A0A5B8VNS1</accession>
<dbReference type="Gene3D" id="3.80.30.20">
    <property type="entry name" value="tm_1862 like domain"/>
    <property type="match status" value="1"/>
</dbReference>
<dbReference type="SMART" id="SM00729">
    <property type="entry name" value="Elp3"/>
    <property type="match status" value="1"/>
</dbReference>
<gene>
    <name evidence="4" type="primary">hemW</name>
    <name evidence="4" type="ORF">FSB73_14840</name>
</gene>
<comment type="subcellular location">
    <subcellularLocation>
        <location evidence="2">Cytoplasm</location>
    </subcellularLocation>
</comment>
<keyword evidence="2" id="KW-0411">Iron-sulfur</keyword>
<reference evidence="4 5" key="1">
    <citation type="journal article" date="2017" name="Int. J. Syst. Evol. Microbiol.">
        <title>Arachidicoccus ginsenosidivorans sp. nov., with ginsenoside-converting activity isolated from ginseng cultivating soil.</title>
        <authorList>
            <person name="Siddiqi M.Z."/>
            <person name="Aslam Z."/>
            <person name="Im W.T."/>
        </authorList>
    </citation>
    <scope>NUCLEOTIDE SEQUENCE [LARGE SCALE GENOMIC DNA]</scope>
    <source>
        <strain evidence="4 5">Gsoil 809</strain>
    </source>
</reference>
<evidence type="ECO:0000256" key="1">
    <source>
        <dbReference type="ARBA" id="ARBA00006100"/>
    </source>
</evidence>
<dbReference type="GO" id="GO:0005737">
    <property type="term" value="C:cytoplasm"/>
    <property type="evidence" value="ECO:0007669"/>
    <property type="project" value="UniProtKB-SubCell"/>
</dbReference>
<organism evidence="4 5">
    <name type="scientific">Arachidicoccus ginsenosidivorans</name>
    <dbReference type="NCBI Taxonomy" id="496057"/>
    <lineage>
        <taxon>Bacteria</taxon>
        <taxon>Pseudomonadati</taxon>
        <taxon>Bacteroidota</taxon>
        <taxon>Chitinophagia</taxon>
        <taxon>Chitinophagales</taxon>
        <taxon>Chitinophagaceae</taxon>
        <taxon>Arachidicoccus</taxon>
    </lineage>
</organism>
<dbReference type="GO" id="GO:0004109">
    <property type="term" value="F:coproporphyrinogen oxidase activity"/>
    <property type="evidence" value="ECO:0007669"/>
    <property type="project" value="InterPro"/>
</dbReference>
<dbReference type="PANTHER" id="PTHR13932:SF5">
    <property type="entry name" value="RADICAL S-ADENOSYL METHIONINE DOMAIN-CONTAINING PROTEIN 1, MITOCHONDRIAL"/>
    <property type="match status" value="1"/>
</dbReference>
<dbReference type="GO" id="GO:0046872">
    <property type="term" value="F:metal ion binding"/>
    <property type="evidence" value="ECO:0007669"/>
    <property type="project" value="UniProtKB-UniRule"/>
</dbReference>
<dbReference type="SFLD" id="SFLDS00029">
    <property type="entry name" value="Radical_SAM"/>
    <property type="match status" value="1"/>
</dbReference>
<dbReference type="InterPro" id="IPR006638">
    <property type="entry name" value="Elp3/MiaA/NifB-like_rSAM"/>
</dbReference>
<dbReference type="InterPro" id="IPR004559">
    <property type="entry name" value="HemW-like"/>
</dbReference>
<dbReference type="GO" id="GO:0006779">
    <property type="term" value="P:porphyrin-containing compound biosynthetic process"/>
    <property type="evidence" value="ECO:0007669"/>
    <property type="project" value="InterPro"/>
</dbReference>
<dbReference type="PANTHER" id="PTHR13932">
    <property type="entry name" value="COPROPORPHYRINIGEN III OXIDASE"/>
    <property type="match status" value="1"/>
</dbReference>
<protein>
    <recommendedName>
        <fullName evidence="2">Heme chaperone HemW</fullName>
    </recommendedName>
</protein>
<name>A0A5B8VNS1_9BACT</name>
<dbReference type="GO" id="GO:0051539">
    <property type="term" value="F:4 iron, 4 sulfur cluster binding"/>
    <property type="evidence" value="ECO:0007669"/>
    <property type="project" value="UniProtKB-UniRule"/>
</dbReference>
<dbReference type="PROSITE" id="PS51918">
    <property type="entry name" value="RADICAL_SAM"/>
    <property type="match status" value="1"/>
</dbReference>
<keyword evidence="2" id="KW-0004">4Fe-4S</keyword>
<dbReference type="InterPro" id="IPR023404">
    <property type="entry name" value="rSAM_horseshoe"/>
</dbReference>
<evidence type="ECO:0000313" key="4">
    <source>
        <dbReference type="EMBL" id="QEC72761.1"/>
    </source>
</evidence>
<keyword evidence="5" id="KW-1185">Reference proteome</keyword>
<keyword evidence="2" id="KW-0963">Cytoplasm</keyword>
<dbReference type="NCBIfam" id="TIGR00539">
    <property type="entry name" value="hemN_rel"/>
    <property type="match status" value="1"/>
</dbReference>
<dbReference type="Proteomes" id="UP000321291">
    <property type="component" value="Chromosome"/>
</dbReference>
<dbReference type="SUPFAM" id="SSF102114">
    <property type="entry name" value="Radical SAM enzymes"/>
    <property type="match status" value="1"/>
</dbReference>
<keyword evidence="2" id="KW-0949">S-adenosyl-L-methionine</keyword>
<sequence length="381" mass="43063">MAGIYIHIPYCRKACHYCNFHFSTTRYNTRQMVDSLLKETVLQKHYFDPEQSGNAPSIATIYFGGGTPSILPAAWISELIECIKNNYPVDKNAEITLEANPDDINQQILADWQAAGVNRLSIGVQSFIDEDLQWMNRAHQAKEAYQAIKWAVEAGMLNYSLDLIYGTPYLTDALWQENLQIAAELGAPHLSAYALTVEPKTALFKLIEKGKIPPVDNGKQSQHFELLMDWAAQNGFEHYEISNLAKPGYRSRHNSSYWQGQPYLGLGPAAHSYDGLRTRKWNIDNNPLYLQGINKTGVVSTEEHLTIDNQINETIMIQLRMMEGLDLVSFEKKFGGQAVEVLAQQAKKAIEQGHLVHYNNHLVLTRAGKHFADHIAVMLFI</sequence>
<dbReference type="SFLD" id="SFLDF00562">
    <property type="entry name" value="HemN-like__clustered_with_heat"/>
    <property type="match status" value="1"/>
</dbReference>
<evidence type="ECO:0000256" key="2">
    <source>
        <dbReference type="RuleBase" id="RU364116"/>
    </source>
</evidence>
<comment type="similarity">
    <text evidence="1">Belongs to the anaerobic coproporphyrinogen-III oxidase family. HemW subfamily.</text>
</comment>
<keyword evidence="2" id="KW-0143">Chaperone</keyword>
<dbReference type="KEGG" id="agi:FSB73_14840"/>
<evidence type="ECO:0000313" key="5">
    <source>
        <dbReference type="Proteomes" id="UP000321291"/>
    </source>
</evidence>
<keyword evidence="2" id="KW-0408">Iron</keyword>
<dbReference type="InterPro" id="IPR034505">
    <property type="entry name" value="Coproporphyrinogen-III_oxidase"/>
</dbReference>
<dbReference type="Pfam" id="PF06969">
    <property type="entry name" value="HemN_C"/>
    <property type="match status" value="1"/>
</dbReference>
<evidence type="ECO:0000259" key="3">
    <source>
        <dbReference type="PROSITE" id="PS51918"/>
    </source>
</evidence>
<dbReference type="RefSeq" id="WP_146783804.1">
    <property type="nucleotide sequence ID" value="NZ_CP042434.1"/>
</dbReference>
<dbReference type="SFLD" id="SFLDG01065">
    <property type="entry name" value="anaerobic_coproporphyrinogen-I"/>
    <property type="match status" value="1"/>
</dbReference>
<dbReference type="InterPro" id="IPR007197">
    <property type="entry name" value="rSAM"/>
</dbReference>
<dbReference type="CDD" id="cd01335">
    <property type="entry name" value="Radical_SAM"/>
    <property type="match status" value="1"/>
</dbReference>